<accession>A0ABY9SZT1</accession>
<keyword evidence="5" id="KW-0119">Carbohydrate metabolism</keyword>
<evidence type="ECO:0000256" key="5">
    <source>
        <dbReference type="ARBA" id="ARBA00023277"/>
    </source>
</evidence>
<proteinExistence type="predicted"/>
<keyword evidence="2" id="KW-0479">Metal-binding</keyword>
<dbReference type="Proteomes" id="UP001256827">
    <property type="component" value="Chromosome"/>
</dbReference>
<dbReference type="RefSeq" id="WP_310764823.1">
    <property type="nucleotide sequence ID" value="NZ_CP134050.1"/>
</dbReference>
<reference evidence="6 7" key="1">
    <citation type="submission" date="2023-09" db="EMBL/GenBank/DDBJ databases">
        <title>Complete Genome and Methylome dissection of Bacillus brevis NEB573 original source of BbsI restriction endonuclease.</title>
        <authorList>
            <person name="Fomenkov A."/>
            <person name="Roberts R.D."/>
        </authorList>
    </citation>
    <scope>NUCLEOTIDE SEQUENCE [LARGE SCALE GENOMIC DNA]</scope>
    <source>
        <strain evidence="6 7">NEB573</strain>
    </source>
</reference>
<evidence type="ECO:0000256" key="2">
    <source>
        <dbReference type="ARBA" id="ARBA00022723"/>
    </source>
</evidence>
<organism evidence="6 7">
    <name type="scientific">Brevibacillus brevis</name>
    <name type="common">Bacillus brevis</name>
    <dbReference type="NCBI Taxonomy" id="1393"/>
    <lineage>
        <taxon>Bacteria</taxon>
        <taxon>Bacillati</taxon>
        <taxon>Bacillota</taxon>
        <taxon>Bacilli</taxon>
        <taxon>Bacillales</taxon>
        <taxon>Paenibacillaceae</taxon>
        <taxon>Brevibacillus</taxon>
    </lineage>
</organism>
<dbReference type="EMBL" id="CP134050">
    <property type="protein sequence ID" value="WNC13329.1"/>
    <property type="molecule type" value="Genomic_DNA"/>
</dbReference>
<name>A0ABY9SZT1_BREBE</name>
<gene>
    <name evidence="6" type="ORF">RGB73_21895</name>
</gene>
<dbReference type="PANTHER" id="PTHR31609:SF1">
    <property type="entry name" value="CARBOHYDRATE DEACETYLASE"/>
    <property type="match status" value="1"/>
</dbReference>
<dbReference type="Gene3D" id="3.20.20.370">
    <property type="entry name" value="Glycoside hydrolase/deacetylase"/>
    <property type="match status" value="1"/>
</dbReference>
<evidence type="ECO:0000256" key="3">
    <source>
        <dbReference type="ARBA" id="ARBA00022801"/>
    </source>
</evidence>
<dbReference type="PANTHER" id="PTHR31609">
    <property type="entry name" value="YDJC DEACETYLASE FAMILY MEMBER"/>
    <property type="match status" value="1"/>
</dbReference>
<protein>
    <submittedName>
        <fullName evidence="6">ChbG/HpnK family deacetylase</fullName>
    </submittedName>
</protein>
<dbReference type="SUPFAM" id="SSF88713">
    <property type="entry name" value="Glycoside hydrolase/deacetylase"/>
    <property type="match status" value="1"/>
</dbReference>
<dbReference type="Pfam" id="PF04794">
    <property type="entry name" value="YdjC"/>
    <property type="match status" value="1"/>
</dbReference>
<evidence type="ECO:0000313" key="7">
    <source>
        <dbReference type="Proteomes" id="UP001256827"/>
    </source>
</evidence>
<keyword evidence="4" id="KW-0460">Magnesium</keyword>
<dbReference type="InterPro" id="IPR011330">
    <property type="entry name" value="Glyco_hydro/deAcase_b/a-brl"/>
</dbReference>
<sequence length="261" mass="28841">MKIIINADDFGTSHSTDEAIIQTFSSGALSSTTIVANGATFESACVRAHDEKLLDRIGLHINLTDGLPLTDRIRKCPRFCDADGLFLPKKLSFSRLFLPLNPDEKNALATEVKAQIDRCRAHGLPLTHADSHNHVHTEFVIGTLIMDVLKEEGIHYLRLTRNLGENMSIAKKAYKHLYNSILSAKGLRGVRYFCEITDMITACKKGEKRPVSAEIMCHPVLGENGSVMDLYGGSIIQQFKELTLLVPEMQLTTYGLTGRAG</sequence>
<comment type="cofactor">
    <cofactor evidence="1">
        <name>Mg(2+)</name>
        <dbReference type="ChEBI" id="CHEBI:18420"/>
    </cofactor>
</comment>
<dbReference type="InterPro" id="IPR006879">
    <property type="entry name" value="YdjC-like"/>
</dbReference>
<evidence type="ECO:0000256" key="1">
    <source>
        <dbReference type="ARBA" id="ARBA00001946"/>
    </source>
</evidence>
<keyword evidence="3" id="KW-0378">Hydrolase</keyword>
<evidence type="ECO:0000313" key="6">
    <source>
        <dbReference type="EMBL" id="WNC13329.1"/>
    </source>
</evidence>
<evidence type="ECO:0000256" key="4">
    <source>
        <dbReference type="ARBA" id="ARBA00022842"/>
    </source>
</evidence>
<keyword evidence="7" id="KW-1185">Reference proteome</keyword>